<sequence>MTFGLSGAALAGVAVGGATLVSGYMQGEAAKDAASTQAGASQAGIEEQRRQFDVVQKLLEPYVTGGTEAFKQQQALVGVQGPEAQRAAISAIEQGPAFQALTEQGENALLQRASATGGLRGGNVQAALAQFRPQILSQLIEQQYGQLGGLAKFGQASAAGTGAAAQETGSNIASLLAAQGAATAGGQMAAGKAFASIPSAISGGLGIFSGLGGKF</sequence>
<accession>A0A6J5RV00</accession>
<dbReference type="InterPro" id="IPR057916">
    <property type="entry name" value="P22_gp7"/>
</dbReference>
<protein>
    <recommendedName>
        <fullName evidence="2">DNA transfer protein</fullName>
    </recommendedName>
</protein>
<proteinExistence type="predicted"/>
<name>A0A6J5RV00_9CAUD</name>
<gene>
    <name evidence="1" type="ORF">UFOVP1374_16</name>
</gene>
<organism evidence="1">
    <name type="scientific">uncultured Caudovirales phage</name>
    <dbReference type="NCBI Taxonomy" id="2100421"/>
    <lineage>
        <taxon>Viruses</taxon>
        <taxon>Duplodnaviria</taxon>
        <taxon>Heunggongvirae</taxon>
        <taxon>Uroviricota</taxon>
        <taxon>Caudoviricetes</taxon>
        <taxon>Peduoviridae</taxon>
        <taxon>Maltschvirus</taxon>
        <taxon>Maltschvirus maltsch</taxon>
    </lineage>
</organism>
<reference evidence="1" key="1">
    <citation type="submission" date="2020-05" db="EMBL/GenBank/DDBJ databases">
        <authorList>
            <person name="Chiriac C."/>
            <person name="Salcher M."/>
            <person name="Ghai R."/>
            <person name="Kavagutti S V."/>
        </authorList>
    </citation>
    <scope>NUCLEOTIDE SEQUENCE</scope>
</reference>
<evidence type="ECO:0008006" key="2">
    <source>
        <dbReference type="Google" id="ProtNLM"/>
    </source>
</evidence>
<dbReference type="Pfam" id="PF25688">
    <property type="entry name" value="P22_gp7"/>
    <property type="match status" value="1"/>
</dbReference>
<dbReference type="EMBL" id="LR797321">
    <property type="protein sequence ID" value="CAB4202360.1"/>
    <property type="molecule type" value="Genomic_DNA"/>
</dbReference>
<evidence type="ECO:0000313" key="1">
    <source>
        <dbReference type="EMBL" id="CAB4202360.1"/>
    </source>
</evidence>